<dbReference type="Proteomes" id="UP000326565">
    <property type="component" value="Unassembled WGS sequence"/>
</dbReference>
<organism evidence="3 4">
    <name type="scientific">Aspergillus leporis</name>
    <dbReference type="NCBI Taxonomy" id="41062"/>
    <lineage>
        <taxon>Eukaryota</taxon>
        <taxon>Fungi</taxon>
        <taxon>Dikarya</taxon>
        <taxon>Ascomycota</taxon>
        <taxon>Pezizomycotina</taxon>
        <taxon>Eurotiomycetes</taxon>
        <taxon>Eurotiomycetidae</taxon>
        <taxon>Eurotiales</taxon>
        <taxon>Aspergillaceae</taxon>
        <taxon>Aspergillus</taxon>
        <taxon>Aspergillus subgen. Circumdati</taxon>
    </lineage>
</organism>
<dbReference type="OrthoDB" id="4380184at2759"/>
<accession>A0A5N5WL81</accession>
<feature type="signal peptide" evidence="2">
    <location>
        <begin position="1"/>
        <end position="19"/>
    </location>
</feature>
<proteinExistence type="predicted"/>
<feature type="region of interest" description="Disordered" evidence="1">
    <location>
        <begin position="142"/>
        <end position="219"/>
    </location>
</feature>
<keyword evidence="2" id="KW-0732">Signal</keyword>
<evidence type="ECO:0000256" key="2">
    <source>
        <dbReference type="SAM" id="SignalP"/>
    </source>
</evidence>
<protein>
    <submittedName>
        <fullName evidence="3">Uncharacterized protein</fullName>
    </submittedName>
</protein>
<evidence type="ECO:0000256" key="1">
    <source>
        <dbReference type="SAM" id="MobiDB-lite"/>
    </source>
</evidence>
<evidence type="ECO:0000313" key="3">
    <source>
        <dbReference type="EMBL" id="KAB8068447.1"/>
    </source>
</evidence>
<feature type="compositionally biased region" description="Basic and acidic residues" evidence="1">
    <location>
        <begin position="191"/>
        <end position="201"/>
    </location>
</feature>
<feature type="compositionally biased region" description="Low complexity" evidence="1">
    <location>
        <begin position="202"/>
        <end position="219"/>
    </location>
</feature>
<keyword evidence="4" id="KW-1185">Reference proteome</keyword>
<feature type="chain" id="PRO_5024819830" evidence="2">
    <location>
        <begin position="20"/>
        <end position="219"/>
    </location>
</feature>
<feature type="compositionally biased region" description="Basic and acidic residues" evidence="1">
    <location>
        <begin position="142"/>
        <end position="183"/>
    </location>
</feature>
<name>A0A5N5WL81_9EURO</name>
<dbReference type="AlphaFoldDB" id="A0A5N5WL81"/>
<sequence>MHYSTFFAATLAMAPAVYGYGVVKVQVNSHENCPSGRLPGHNLKEHAAGKPVTVYPTKDTCTKAKLSHDDKIDTYSFTATPVTKDAFYVCHGLAIYASGECAGLADVVVPFDPEEPKAQSVCLPELAFGKNVALQLLSVKEDEKEVVEPKGEEESYEEGEKSEKESKGEEGEKSDESEKAEKPEGEEEHGPEEVEKTEHSPKAQPKAPSPAALLKGLGL</sequence>
<gene>
    <name evidence="3" type="ORF">BDV29DRAFT_195652</name>
</gene>
<reference evidence="3 4" key="1">
    <citation type="submission" date="2019-04" db="EMBL/GenBank/DDBJ databases">
        <title>Friends and foes A comparative genomics study of 23 Aspergillus species from section Flavi.</title>
        <authorList>
            <consortium name="DOE Joint Genome Institute"/>
            <person name="Kjaerbolling I."/>
            <person name="Vesth T."/>
            <person name="Frisvad J.C."/>
            <person name="Nybo J.L."/>
            <person name="Theobald S."/>
            <person name="Kildgaard S."/>
            <person name="Isbrandt T."/>
            <person name="Kuo A."/>
            <person name="Sato A."/>
            <person name="Lyhne E.K."/>
            <person name="Kogle M.E."/>
            <person name="Wiebenga A."/>
            <person name="Kun R.S."/>
            <person name="Lubbers R.J."/>
            <person name="Makela M.R."/>
            <person name="Barry K."/>
            <person name="Chovatia M."/>
            <person name="Clum A."/>
            <person name="Daum C."/>
            <person name="Haridas S."/>
            <person name="He G."/>
            <person name="LaButti K."/>
            <person name="Lipzen A."/>
            <person name="Mondo S."/>
            <person name="Riley R."/>
            <person name="Salamov A."/>
            <person name="Simmons B.A."/>
            <person name="Magnuson J.K."/>
            <person name="Henrissat B."/>
            <person name="Mortensen U.H."/>
            <person name="Larsen T.O."/>
            <person name="Devries R.P."/>
            <person name="Grigoriev I.V."/>
            <person name="Machida M."/>
            <person name="Baker S.E."/>
            <person name="Andersen M.R."/>
        </authorList>
    </citation>
    <scope>NUCLEOTIDE SEQUENCE [LARGE SCALE GENOMIC DNA]</scope>
    <source>
        <strain evidence="3 4">CBS 151.66</strain>
    </source>
</reference>
<dbReference type="EMBL" id="ML732392">
    <property type="protein sequence ID" value="KAB8068447.1"/>
    <property type="molecule type" value="Genomic_DNA"/>
</dbReference>
<evidence type="ECO:0000313" key="4">
    <source>
        <dbReference type="Proteomes" id="UP000326565"/>
    </source>
</evidence>